<evidence type="ECO:0000256" key="1">
    <source>
        <dbReference type="ARBA" id="ARBA00022448"/>
    </source>
</evidence>
<dbReference type="Pfam" id="PF11909">
    <property type="entry name" value="NdhN"/>
    <property type="match status" value="1"/>
</dbReference>
<accession>A0A9P1KEW4</accession>
<comment type="subcellular location">
    <subcellularLocation>
        <location evidence="8">Cellular thylakoid membrane</location>
        <topology evidence="8">Peripheral membrane protein</topology>
        <orientation evidence="8">Cytoplasmic side</orientation>
    </subcellularLocation>
</comment>
<keyword evidence="4 8" id="KW-0618">Plastoquinone</keyword>
<comment type="function">
    <text evidence="8">NDH-1 shuttles electrons from an unknown electron donor, via FMN and iron-sulfur (Fe-S) centers, to quinones in the respiratory and/or the photosynthetic chain. The immediate electron acceptor for the enzyme in this species is believed to be plastoquinone. Couples the redox reaction to proton translocation, and thus conserves the redox energy in a proton gradient. Cyanobacterial NDH-1 also plays a role in inorganic carbon-concentration.</text>
</comment>
<keyword evidence="2 8" id="KW-0874">Quinone</keyword>
<dbReference type="Proteomes" id="UP000032946">
    <property type="component" value="Chromosome"/>
</dbReference>
<dbReference type="PANTHER" id="PTHR35515">
    <property type="entry name" value="NAD(P)H-QUINONE OXIDOREDUCTASE SUBUNIT N, CHLOROPLASTIC"/>
    <property type="match status" value="1"/>
</dbReference>
<dbReference type="GO" id="GO:0016655">
    <property type="term" value="F:oxidoreductase activity, acting on NAD(P)H, quinone or similar compound as acceptor"/>
    <property type="evidence" value="ECO:0007669"/>
    <property type="project" value="UniProtKB-UniRule"/>
</dbReference>
<keyword evidence="3 8" id="KW-0521">NADP</keyword>
<evidence type="ECO:0000256" key="2">
    <source>
        <dbReference type="ARBA" id="ARBA00022719"/>
    </source>
</evidence>
<evidence type="ECO:0000256" key="5">
    <source>
        <dbReference type="ARBA" id="ARBA00022967"/>
    </source>
</evidence>
<sequence length="167" mass="18258">MSKQTVIEPMALITTGGKLIRDLESEGALALYVPLEGGFEGRYRRRLRIAGYTTYSLSARGLGDLAAYLLGVHGVRPPHLGKKSSGNDAAVGDIYYLPPVVNYQLENLPPNSKGLVLWIIEGHILSSQEVDFLSRLPSIEPRVKIAIEMGGDRQFSWKPLKNAIAVA</sequence>
<reference evidence="9 10" key="1">
    <citation type="submission" date="2014-02" db="EMBL/GenBank/DDBJ databases">
        <authorList>
            <person name="Genoscope - CEA"/>
        </authorList>
    </citation>
    <scope>NUCLEOTIDE SEQUENCE [LARGE SCALE GENOMIC DNA]</scope>
    <source>
        <strain evidence="9 10">PCC 8005</strain>
    </source>
</reference>
<evidence type="ECO:0000256" key="3">
    <source>
        <dbReference type="ARBA" id="ARBA00022857"/>
    </source>
</evidence>
<comment type="similarity">
    <text evidence="8">Belongs to the complex I NdhN subunit family.</text>
</comment>
<dbReference type="EMBL" id="FO818640">
    <property type="protein sequence ID" value="CDM94283.1"/>
    <property type="molecule type" value="Genomic_DNA"/>
</dbReference>
<proteinExistence type="inferred from homology"/>
<dbReference type="InterPro" id="IPR020874">
    <property type="entry name" value="NAD(P)H-quinone_OxRdtase_su_N"/>
</dbReference>
<name>A0A9P1KEW4_9CYAN</name>
<evidence type="ECO:0000313" key="9">
    <source>
        <dbReference type="EMBL" id="CDM94283.1"/>
    </source>
</evidence>
<gene>
    <name evidence="8" type="primary">ndhN</name>
    <name evidence="9" type="ORF">ARTHRO_11957</name>
</gene>
<keyword evidence="6 8" id="KW-0520">NAD</keyword>
<comment type="subunit">
    <text evidence="8">NDH-1 can be composed of about 15 different subunits; different subcomplexes with different compositions have been identified which probably have different functions.</text>
</comment>
<keyword evidence="5 8" id="KW-1278">Translocase</keyword>
<evidence type="ECO:0000313" key="10">
    <source>
        <dbReference type="Proteomes" id="UP000032946"/>
    </source>
</evidence>
<keyword evidence="8" id="KW-0793">Thylakoid</keyword>
<dbReference type="HAMAP" id="MF_01353">
    <property type="entry name" value="NDH1_NDH1N"/>
    <property type="match status" value="1"/>
</dbReference>
<keyword evidence="1 8" id="KW-0813">Transport</keyword>
<dbReference type="AlphaFoldDB" id="A0A9P1KEW4"/>
<organism evidence="9 10">
    <name type="scientific">Limnospira indica PCC 8005</name>
    <dbReference type="NCBI Taxonomy" id="376219"/>
    <lineage>
        <taxon>Bacteria</taxon>
        <taxon>Bacillati</taxon>
        <taxon>Cyanobacteriota</taxon>
        <taxon>Cyanophyceae</taxon>
        <taxon>Oscillatoriophycideae</taxon>
        <taxon>Oscillatoriales</taxon>
        <taxon>Sirenicapillariaceae</taxon>
        <taxon>Limnospira</taxon>
    </lineage>
</organism>
<protein>
    <recommendedName>
        <fullName evidence="8">NAD(P)H-quinone oxidoreductase subunit N</fullName>
        <ecNumber evidence="8">7.1.1.-</ecNumber>
    </recommendedName>
    <alternativeName>
        <fullName evidence="8">NAD(P)H dehydrogenase I subunit N</fullName>
        <shortName evidence="8">NDH-1 subunit N</shortName>
        <shortName evidence="8">NDH-N</shortName>
    </alternativeName>
</protein>
<keyword evidence="7 8" id="KW-0472">Membrane</keyword>
<evidence type="ECO:0000256" key="4">
    <source>
        <dbReference type="ARBA" id="ARBA00022957"/>
    </source>
</evidence>
<evidence type="ECO:0000256" key="6">
    <source>
        <dbReference type="ARBA" id="ARBA00023027"/>
    </source>
</evidence>
<keyword evidence="10" id="KW-1185">Reference proteome</keyword>
<comment type="catalytic activity">
    <reaction evidence="8">
        <text>a plastoquinone + NADH + (n+1) H(+)(in) = a plastoquinol + NAD(+) + n H(+)(out)</text>
        <dbReference type="Rhea" id="RHEA:42608"/>
        <dbReference type="Rhea" id="RHEA-COMP:9561"/>
        <dbReference type="Rhea" id="RHEA-COMP:9562"/>
        <dbReference type="ChEBI" id="CHEBI:15378"/>
        <dbReference type="ChEBI" id="CHEBI:17757"/>
        <dbReference type="ChEBI" id="CHEBI:57540"/>
        <dbReference type="ChEBI" id="CHEBI:57945"/>
        <dbReference type="ChEBI" id="CHEBI:62192"/>
    </reaction>
</comment>
<evidence type="ECO:0000256" key="8">
    <source>
        <dbReference type="HAMAP-Rule" id="MF_01353"/>
    </source>
</evidence>
<dbReference type="GO" id="GO:0048038">
    <property type="term" value="F:quinone binding"/>
    <property type="evidence" value="ECO:0007669"/>
    <property type="project" value="UniProtKB-KW"/>
</dbReference>
<dbReference type="GO" id="GO:0031676">
    <property type="term" value="C:plasma membrane-derived thylakoid membrane"/>
    <property type="evidence" value="ECO:0007669"/>
    <property type="project" value="UniProtKB-SubCell"/>
</dbReference>
<comment type="catalytic activity">
    <reaction evidence="8">
        <text>a plastoquinone + NADPH + (n+1) H(+)(in) = a plastoquinol + NADP(+) + n H(+)(out)</text>
        <dbReference type="Rhea" id="RHEA:42612"/>
        <dbReference type="Rhea" id="RHEA-COMP:9561"/>
        <dbReference type="Rhea" id="RHEA-COMP:9562"/>
        <dbReference type="ChEBI" id="CHEBI:15378"/>
        <dbReference type="ChEBI" id="CHEBI:17757"/>
        <dbReference type="ChEBI" id="CHEBI:57783"/>
        <dbReference type="ChEBI" id="CHEBI:58349"/>
        <dbReference type="ChEBI" id="CHEBI:62192"/>
    </reaction>
</comment>
<dbReference type="PANTHER" id="PTHR35515:SF1">
    <property type="entry name" value="NAD(P)H-QUINONE OXIDOREDUCTASE SUBUNIT N, CHLOROPLASTIC"/>
    <property type="match status" value="1"/>
</dbReference>
<evidence type="ECO:0000256" key="7">
    <source>
        <dbReference type="ARBA" id="ARBA00023136"/>
    </source>
</evidence>
<dbReference type="EC" id="7.1.1.-" evidence="8"/>